<evidence type="ECO:0000256" key="1">
    <source>
        <dbReference type="SAM" id="Phobius"/>
    </source>
</evidence>
<evidence type="ECO:0000313" key="3">
    <source>
        <dbReference type="Proteomes" id="UP000215914"/>
    </source>
</evidence>
<evidence type="ECO:0000313" key="2">
    <source>
        <dbReference type="EMBL" id="KAF5818597.1"/>
    </source>
</evidence>
<keyword evidence="1" id="KW-1133">Transmembrane helix</keyword>
<dbReference type="Proteomes" id="UP000215914">
    <property type="component" value="Unassembled WGS sequence"/>
</dbReference>
<feature type="transmembrane region" description="Helical" evidence="1">
    <location>
        <begin position="12"/>
        <end position="28"/>
    </location>
</feature>
<keyword evidence="3" id="KW-1185">Reference proteome</keyword>
<dbReference type="AlphaFoldDB" id="A0A9K3JP64"/>
<dbReference type="EMBL" id="MNCJ02000317">
    <property type="protein sequence ID" value="KAF5818597.1"/>
    <property type="molecule type" value="Genomic_DNA"/>
</dbReference>
<sequence length="44" mass="5162">MRLFRRTCSFSINRFIIVFMFVFVRVLTNNGIRAHVSNLGKGRS</sequence>
<reference evidence="2" key="1">
    <citation type="journal article" date="2017" name="Nature">
        <title>The sunflower genome provides insights into oil metabolism, flowering and Asterid evolution.</title>
        <authorList>
            <person name="Badouin H."/>
            <person name="Gouzy J."/>
            <person name="Grassa C.J."/>
            <person name="Murat F."/>
            <person name="Staton S.E."/>
            <person name="Cottret L."/>
            <person name="Lelandais-Briere C."/>
            <person name="Owens G.L."/>
            <person name="Carrere S."/>
            <person name="Mayjonade B."/>
            <person name="Legrand L."/>
            <person name="Gill N."/>
            <person name="Kane N.C."/>
            <person name="Bowers J.E."/>
            <person name="Hubner S."/>
            <person name="Bellec A."/>
            <person name="Berard A."/>
            <person name="Berges H."/>
            <person name="Blanchet N."/>
            <person name="Boniface M.C."/>
            <person name="Brunel D."/>
            <person name="Catrice O."/>
            <person name="Chaidir N."/>
            <person name="Claudel C."/>
            <person name="Donnadieu C."/>
            <person name="Faraut T."/>
            <person name="Fievet G."/>
            <person name="Helmstetter N."/>
            <person name="King M."/>
            <person name="Knapp S.J."/>
            <person name="Lai Z."/>
            <person name="Le Paslier M.C."/>
            <person name="Lippi Y."/>
            <person name="Lorenzon L."/>
            <person name="Mandel J.R."/>
            <person name="Marage G."/>
            <person name="Marchand G."/>
            <person name="Marquand E."/>
            <person name="Bret-Mestries E."/>
            <person name="Morien E."/>
            <person name="Nambeesan S."/>
            <person name="Nguyen T."/>
            <person name="Pegot-Espagnet P."/>
            <person name="Pouilly N."/>
            <person name="Raftis F."/>
            <person name="Sallet E."/>
            <person name="Schiex T."/>
            <person name="Thomas J."/>
            <person name="Vandecasteele C."/>
            <person name="Vares D."/>
            <person name="Vear F."/>
            <person name="Vautrin S."/>
            <person name="Crespi M."/>
            <person name="Mangin B."/>
            <person name="Burke J.M."/>
            <person name="Salse J."/>
            <person name="Munos S."/>
            <person name="Vincourt P."/>
            <person name="Rieseberg L.H."/>
            <person name="Langlade N.B."/>
        </authorList>
    </citation>
    <scope>NUCLEOTIDE SEQUENCE</scope>
    <source>
        <tissue evidence="2">Leaves</tissue>
    </source>
</reference>
<reference evidence="2" key="2">
    <citation type="submission" date="2020-06" db="EMBL/GenBank/DDBJ databases">
        <title>Helianthus annuus Genome sequencing and assembly Release 2.</title>
        <authorList>
            <person name="Gouzy J."/>
            <person name="Langlade N."/>
            <person name="Munos S."/>
        </authorList>
    </citation>
    <scope>NUCLEOTIDE SEQUENCE</scope>
    <source>
        <tissue evidence="2">Leaves</tissue>
    </source>
</reference>
<name>A0A9K3JP64_HELAN</name>
<proteinExistence type="predicted"/>
<dbReference type="Gramene" id="mRNA:HanXRQr2_Chr02g0067171">
    <property type="protein sequence ID" value="mRNA:HanXRQr2_Chr02g0067171"/>
    <property type="gene ID" value="HanXRQr2_Chr02g0067171"/>
</dbReference>
<comment type="caution">
    <text evidence="2">The sequence shown here is derived from an EMBL/GenBank/DDBJ whole genome shotgun (WGS) entry which is preliminary data.</text>
</comment>
<keyword evidence="1" id="KW-0812">Transmembrane</keyword>
<keyword evidence="1" id="KW-0472">Membrane</keyword>
<organism evidence="2 3">
    <name type="scientific">Helianthus annuus</name>
    <name type="common">Common sunflower</name>
    <dbReference type="NCBI Taxonomy" id="4232"/>
    <lineage>
        <taxon>Eukaryota</taxon>
        <taxon>Viridiplantae</taxon>
        <taxon>Streptophyta</taxon>
        <taxon>Embryophyta</taxon>
        <taxon>Tracheophyta</taxon>
        <taxon>Spermatophyta</taxon>
        <taxon>Magnoliopsida</taxon>
        <taxon>eudicotyledons</taxon>
        <taxon>Gunneridae</taxon>
        <taxon>Pentapetalae</taxon>
        <taxon>asterids</taxon>
        <taxon>campanulids</taxon>
        <taxon>Asterales</taxon>
        <taxon>Asteraceae</taxon>
        <taxon>Asteroideae</taxon>
        <taxon>Heliantheae alliance</taxon>
        <taxon>Heliantheae</taxon>
        <taxon>Helianthus</taxon>
    </lineage>
</organism>
<accession>A0A9K3JP64</accession>
<gene>
    <name evidence="2" type="ORF">HanXRQr2_Chr02g0067171</name>
</gene>
<protein>
    <submittedName>
        <fullName evidence="2">Uncharacterized protein</fullName>
    </submittedName>
</protein>